<evidence type="ECO:0000313" key="1">
    <source>
        <dbReference type="EMBL" id="ORY21975.1"/>
    </source>
</evidence>
<keyword evidence="2" id="KW-1185">Reference proteome</keyword>
<dbReference type="AlphaFoldDB" id="A0A1Y2AJ64"/>
<name>A0A1Y2AJ64_9TREE</name>
<accession>A0A1Y2AJ64</accession>
<reference evidence="1 2" key="1">
    <citation type="submission" date="2016-07" db="EMBL/GenBank/DDBJ databases">
        <title>Pervasive Adenine N6-methylation of Active Genes in Fungi.</title>
        <authorList>
            <consortium name="DOE Joint Genome Institute"/>
            <person name="Mondo S.J."/>
            <person name="Dannebaum R.O."/>
            <person name="Kuo R.C."/>
            <person name="Labutti K."/>
            <person name="Haridas S."/>
            <person name="Kuo A."/>
            <person name="Salamov A."/>
            <person name="Ahrendt S.R."/>
            <person name="Lipzen A."/>
            <person name="Sullivan W."/>
            <person name="Andreopoulos W.B."/>
            <person name="Clum A."/>
            <person name="Lindquist E."/>
            <person name="Daum C."/>
            <person name="Ramamoorthy G.K."/>
            <person name="Gryganskyi A."/>
            <person name="Culley D."/>
            <person name="Magnuson J.K."/>
            <person name="James T.Y."/>
            <person name="O'Malley M.A."/>
            <person name="Stajich J.E."/>
            <person name="Spatafora J.W."/>
            <person name="Visel A."/>
            <person name="Grigoriev I.V."/>
        </authorList>
    </citation>
    <scope>NUCLEOTIDE SEQUENCE [LARGE SCALE GENOMIC DNA]</scope>
    <source>
        <strain evidence="1 2">68-887.2</strain>
    </source>
</reference>
<sequence>MLLLPGSHSYTLVCCYIPIPLRLELSTRKSPVFIFLLESRFNPVKSLSLPTASMTSISHEPFKYCRSKAKSLPPKQCSPLKTPSGLSNYKKTQSYDQVFEPTSIPLRFVEHRTTTPTQAQLLKDRMPNVQSDSSSRSSRPDFFDVEGIVTDDVIFMALGSAERKRDGHLASVSGWQFEPDGVESIFSCGVHDLEIEAFYKIRNQKPEL</sequence>
<gene>
    <name evidence="1" type="ORF">BCR39DRAFT_47721</name>
</gene>
<dbReference type="EMBL" id="MCFC01000100">
    <property type="protein sequence ID" value="ORY21975.1"/>
    <property type="molecule type" value="Genomic_DNA"/>
</dbReference>
<dbReference type="InParanoid" id="A0A1Y2AJ64"/>
<proteinExistence type="predicted"/>
<dbReference type="Proteomes" id="UP000193986">
    <property type="component" value="Unassembled WGS sequence"/>
</dbReference>
<comment type="caution">
    <text evidence="1">The sequence shown here is derived from an EMBL/GenBank/DDBJ whole genome shotgun (WGS) entry which is preliminary data.</text>
</comment>
<protein>
    <submittedName>
        <fullName evidence="1">Uncharacterized protein</fullName>
    </submittedName>
</protein>
<evidence type="ECO:0000313" key="2">
    <source>
        <dbReference type="Proteomes" id="UP000193986"/>
    </source>
</evidence>
<organism evidence="1 2">
    <name type="scientific">Naematelia encephala</name>
    <dbReference type="NCBI Taxonomy" id="71784"/>
    <lineage>
        <taxon>Eukaryota</taxon>
        <taxon>Fungi</taxon>
        <taxon>Dikarya</taxon>
        <taxon>Basidiomycota</taxon>
        <taxon>Agaricomycotina</taxon>
        <taxon>Tremellomycetes</taxon>
        <taxon>Tremellales</taxon>
        <taxon>Naemateliaceae</taxon>
        <taxon>Naematelia</taxon>
    </lineage>
</organism>